<evidence type="ECO:0000313" key="2">
    <source>
        <dbReference type="Proteomes" id="UP000019260"/>
    </source>
</evidence>
<gene>
    <name evidence="1" type="ORF">P344_00680</name>
</gene>
<name>W0GND4_9MOLU</name>
<organism evidence="1 2">
    <name type="scientific">Spiroplasma mirum ATCC 29335</name>
    <dbReference type="NCBI Taxonomy" id="838561"/>
    <lineage>
        <taxon>Bacteria</taxon>
        <taxon>Bacillati</taxon>
        <taxon>Mycoplasmatota</taxon>
        <taxon>Mollicutes</taxon>
        <taxon>Entomoplasmatales</taxon>
        <taxon>Spiroplasmataceae</taxon>
        <taxon>Spiroplasma</taxon>
    </lineage>
</organism>
<dbReference type="Proteomes" id="UP000019260">
    <property type="component" value="Chromosome"/>
</dbReference>
<dbReference type="KEGG" id="smia:P344_00680"/>
<dbReference type="KEGG" id="smir:SMM_0111"/>
<keyword evidence="2" id="KW-1185">Reference proteome</keyword>
<dbReference type="HOGENOM" id="CLU_2481733_0_0_14"/>
<dbReference type="EMBL" id="CP006720">
    <property type="protein sequence ID" value="AHI57509.1"/>
    <property type="molecule type" value="Genomic_DNA"/>
</dbReference>
<accession>W0GND4</accession>
<proteinExistence type="predicted"/>
<protein>
    <submittedName>
        <fullName evidence="1">Uncharacterized protein</fullName>
    </submittedName>
</protein>
<dbReference type="PATRIC" id="fig|838561.3.peg.131"/>
<sequence length="87" mass="10480">MNFLFLFKNLHRFVKASNKVALHHLHKRICKIIALIIRIKLIILRILEILVALISKFRQLALIYQIRKTKLLNQFKKEHFPPLDLRN</sequence>
<reference evidence="1 2" key="1">
    <citation type="submission" date="2013-09" db="EMBL/GenBank/DDBJ databases">
        <title>Complete genome sequence of Spiroplasma mirum suckling mouse cataract agent.</title>
        <authorList>
            <person name="Landry C.A."/>
            <person name="Bastian F.O."/>
            <person name="Thune R.L."/>
        </authorList>
    </citation>
    <scope>NUCLEOTIDE SEQUENCE [LARGE SCALE GENOMIC DNA]</scope>
    <source>
        <strain evidence="1 2">SMCA</strain>
    </source>
</reference>
<evidence type="ECO:0000313" key="1">
    <source>
        <dbReference type="EMBL" id="AHI57509.1"/>
    </source>
</evidence>
<dbReference type="AlphaFoldDB" id="W0GND4"/>